<accession>A0A8H6XZ12</accession>
<dbReference type="OrthoDB" id="2435509at2759"/>
<evidence type="ECO:0000313" key="4">
    <source>
        <dbReference type="Proteomes" id="UP000623467"/>
    </source>
</evidence>
<feature type="region of interest" description="Disordered" evidence="1">
    <location>
        <begin position="1"/>
        <end position="38"/>
    </location>
</feature>
<evidence type="ECO:0000256" key="1">
    <source>
        <dbReference type="SAM" id="MobiDB-lite"/>
    </source>
</evidence>
<reference evidence="3" key="1">
    <citation type="submission" date="2020-05" db="EMBL/GenBank/DDBJ databases">
        <title>Mycena genomes resolve the evolution of fungal bioluminescence.</title>
        <authorList>
            <person name="Tsai I.J."/>
        </authorList>
    </citation>
    <scope>NUCLEOTIDE SEQUENCE</scope>
    <source>
        <strain evidence="3">160909Yilan</strain>
    </source>
</reference>
<dbReference type="AlphaFoldDB" id="A0A8H6XZ12"/>
<dbReference type="EMBL" id="JACAZH010000016">
    <property type="protein sequence ID" value="KAF7349364.1"/>
    <property type="molecule type" value="Genomic_DNA"/>
</dbReference>
<dbReference type="PANTHER" id="PTHR42028:SF1">
    <property type="entry name" value="YALI0E30657P"/>
    <property type="match status" value="1"/>
</dbReference>
<sequence length="302" mass="31420">MSSVSSPSGGASGSGSGSGAGNSSAPVNTGSSVAPSSSGPLTFAQTLPPGLRIAEGNLFTIVWNFTSVLATPTSLTMSAVNDHGNTFPVGPDESGRVPGTATSVVWDVWSYNQAHPGTQMGQGSYTLHMWDDRGPSATVQAGYMTPNSALQFAMYTPARLYSDCKWTMRRAVLPCASGKEGGARRSEAGTRGVYSPYSRLGRAAGALPVLAASSSSPPCHSSCVLPFALPLPACMLPFMPLPFDYTSSPPHFLPTSTSFTRSLAPSFLPTLSPTFSLASFDVSSHFARFTLISLRLSLGLGY</sequence>
<evidence type="ECO:0000259" key="2">
    <source>
        <dbReference type="Pfam" id="PF23585"/>
    </source>
</evidence>
<organism evidence="3 4">
    <name type="scientific">Mycena sanguinolenta</name>
    <dbReference type="NCBI Taxonomy" id="230812"/>
    <lineage>
        <taxon>Eukaryota</taxon>
        <taxon>Fungi</taxon>
        <taxon>Dikarya</taxon>
        <taxon>Basidiomycota</taxon>
        <taxon>Agaricomycotina</taxon>
        <taxon>Agaricomycetes</taxon>
        <taxon>Agaricomycetidae</taxon>
        <taxon>Agaricales</taxon>
        <taxon>Marasmiineae</taxon>
        <taxon>Mycenaceae</taxon>
        <taxon>Mycena</taxon>
    </lineage>
</organism>
<dbReference type="Pfam" id="PF23585">
    <property type="entry name" value="DUF7137"/>
    <property type="match status" value="1"/>
</dbReference>
<dbReference type="InterPro" id="IPR055561">
    <property type="entry name" value="DUF7137"/>
</dbReference>
<gene>
    <name evidence="3" type="ORF">MSAN_01726200</name>
</gene>
<proteinExistence type="predicted"/>
<evidence type="ECO:0000313" key="3">
    <source>
        <dbReference type="EMBL" id="KAF7349364.1"/>
    </source>
</evidence>
<name>A0A8H6XZ12_9AGAR</name>
<protein>
    <recommendedName>
        <fullName evidence="2">DUF7137 domain-containing protein</fullName>
    </recommendedName>
</protein>
<keyword evidence="4" id="KW-1185">Reference proteome</keyword>
<feature type="compositionally biased region" description="Polar residues" evidence="1">
    <location>
        <begin position="29"/>
        <end position="38"/>
    </location>
</feature>
<feature type="domain" description="DUF7137" evidence="2">
    <location>
        <begin position="52"/>
        <end position="159"/>
    </location>
</feature>
<feature type="compositionally biased region" description="Gly residues" evidence="1">
    <location>
        <begin position="10"/>
        <end position="20"/>
    </location>
</feature>
<comment type="caution">
    <text evidence="3">The sequence shown here is derived from an EMBL/GenBank/DDBJ whole genome shotgun (WGS) entry which is preliminary data.</text>
</comment>
<dbReference type="Proteomes" id="UP000623467">
    <property type="component" value="Unassembled WGS sequence"/>
</dbReference>
<dbReference type="PANTHER" id="PTHR42028">
    <property type="entry name" value="CHROMOSOME 1, WHOLE GENOME SHOTGUN SEQUENCE"/>
    <property type="match status" value="1"/>
</dbReference>